<evidence type="ECO:0000313" key="3">
    <source>
        <dbReference type="EMBL" id="CAB5133604.1"/>
    </source>
</evidence>
<feature type="domain" description="DUF2786" evidence="2">
    <location>
        <begin position="8"/>
        <end position="46"/>
    </location>
</feature>
<protein>
    <submittedName>
        <fullName evidence="3">Unannotated protein</fullName>
    </submittedName>
</protein>
<evidence type="ECO:0000256" key="1">
    <source>
        <dbReference type="SAM" id="MobiDB-lite"/>
    </source>
</evidence>
<name>A0A6J7VYL1_9ZZZZ</name>
<dbReference type="InterPro" id="IPR024498">
    <property type="entry name" value="DUF2786"/>
</dbReference>
<sequence length="230" mass="25177">MNSRDSLQAKVRSILELANHPNTPHAEAENALAHAFRLMQKYGLDESDVSGSATSAGEIVSKTFTITGPYRVRRGTLLWTMSKTLSCHAYRDMMQHGSGQVTIVAFGTSNDLLSLGLLFQAAEMLAVRLLPAGDRRFRTSWWHGYCDGIARKLESEHRKIVKETPGAGLVLVERAERARRTMTDTAPHLRTNTSRYSTDRQAYGAGQSAGTQFTAGRNAVGSNQRAIGPG</sequence>
<evidence type="ECO:0000259" key="2">
    <source>
        <dbReference type="Pfam" id="PF10979"/>
    </source>
</evidence>
<reference evidence="3" key="1">
    <citation type="submission" date="2020-05" db="EMBL/GenBank/DDBJ databases">
        <authorList>
            <person name="Chiriac C."/>
            <person name="Salcher M."/>
            <person name="Ghai R."/>
            <person name="Kavagutti S V."/>
        </authorList>
    </citation>
    <scope>NUCLEOTIDE SEQUENCE</scope>
</reference>
<dbReference type="EMBL" id="CAFBRX010000199">
    <property type="protein sequence ID" value="CAB5133604.1"/>
    <property type="molecule type" value="Genomic_DNA"/>
</dbReference>
<feature type="region of interest" description="Disordered" evidence="1">
    <location>
        <begin position="183"/>
        <end position="210"/>
    </location>
</feature>
<dbReference type="AlphaFoldDB" id="A0A6J7VYL1"/>
<gene>
    <name evidence="3" type="ORF">UFOPK4422_01497</name>
</gene>
<organism evidence="3">
    <name type="scientific">freshwater metagenome</name>
    <dbReference type="NCBI Taxonomy" id="449393"/>
    <lineage>
        <taxon>unclassified sequences</taxon>
        <taxon>metagenomes</taxon>
        <taxon>ecological metagenomes</taxon>
    </lineage>
</organism>
<accession>A0A6J7VYL1</accession>
<feature type="compositionally biased region" description="Polar residues" evidence="1">
    <location>
        <begin position="190"/>
        <end position="200"/>
    </location>
</feature>
<proteinExistence type="predicted"/>
<dbReference type="Pfam" id="PF10979">
    <property type="entry name" value="DUF2786"/>
    <property type="match status" value="1"/>
</dbReference>